<comment type="caution">
    <text evidence="1">The sequence shown here is derived from an EMBL/GenBank/DDBJ whole genome shotgun (WGS) entry which is preliminary data.</text>
</comment>
<dbReference type="InterPro" id="IPR023393">
    <property type="entry name" value="START-like_dom_sf"/>
</dbReference>
<evidence type="ECO:0000313" key="2">
    <source>
        <dbReference type="Proteomes" id="UP001203410"/>
    </source>
</evidence>
<dbReference type="SUPFAM" id="SSF55961">
    <property type="entry name" value="Bet v1-like"/>
    <property type="match status" value="1"/>
</dbReference>
<dbReference type="Gene3D" id="3.30.530.20">
    <property type="match status" value="1"/>
</dbReference>
<dbReference type="Proteomes" id="UP001203410">
    <property type="component" value="Unassembled WGS sequence"/>
</dbReference>
<sequence>MAASPASAAVLNASDHGFEIQHSVNLVVPQAEAYNSFGRINQWWNSEHTYSGDASRLTLQLRAGSCFCEPLDGGGGIEHMRVTFVQPGERILLTGSLGPLLFEATTGVMDVKFERIAGGTRVTMNYRVSGFAKGGAGAMAPLVDQVLGDQMKRYRVYAAGAPKPDTLRQP</sequence>
<evidence type="ECO:0000313" key="1">
    <source>
        <dbReference type="EMBL" id="MCL6699473.1"/>
    </source>
</evidence>
<dbReference type="EMBL" id="JAMGBA010000002">
    <property type="protein sequence ID" value="MCL6699473.1"/>
    <property type="molecule type" value="Genomic_DNA"/>
</dbReference>
<gene>
    <name evidence="1" type="ORF">LZ496_11850</name>
</gene>
<accession>A0ABT0RXC0</accession>
<keyword evidence="2" id="KW-1185">Reference proteome</keyword>
<protein>
    <submittedName>
        <fullName evidence="1">ATPase</fullName>
    </submittedName>
</protein>
<organism evidence="1 2">
    <name type="scientific">Sphingomonas caseinilyticus</name>
    <dbReference type="NCBI Taxonomy" id="2908205"/>
    <lineage>
        <taxon>Bacteria</taxon>
        <taxon>Pseudomonadati</taxon>
        <taxon>Pseudomonadota</taxon>
        <taxon>Alphaproteobacteria</taxon>
        <taxon>Sphingomonadales</taxon>
        <taxon>Sphingomonadaceae</taxon>
        <taxon>Sphingomonas</taxon>
    </lineage>
</organism>
<dbReference type="RefSeq" id="WP_249904882.1">
    <property type="nucleotide sequence ID" value="NZ_JAMGBA010000002.1"/>
</dbReference>
<reference evidence="1 2" key="1">
    <citation type="submission" date="2022-05" db="EMBL/GenBank/DDBJ databases">
        <authorList>
            <person name="Jo J.-H."/>
            <person name="Im W.-T."/>
        </authorList>
    </citation>
    <scope>NUCLEOTIDE SEQUENCE [LARGE SCALE GENOMIC DNA]</scope>
    <source>
        <strain evidence="1 2">NSE70-1</strain>
    </source>
</reference>
<proteinExistence type="predicted"/>
<name>A0ABT0RXC0_9SPHN</name>